<evidence type="ECO:0000313" key="3">
    <source>
        <dbReference type="Proteomes" id="UP001501358"/>
    </source>
</evidence>
<dbReference type="InterPro" id="IPR049807">
    <property type="entry name" value="DpdD-like"/>
</dbReference>
<keyword evidence="3" id="KW-1185">Reference proteome</keyword>
<reference evidence="2 3" key="1">
    <citation type="journal article" date="2019" name="Int. J. Syst. Evol. Microbiol.">
        <title>The Global Catalogue of Microorganisms (GCM) 10K type strain sequencing project: providing services to taxonomists for standard genome sequencing and annotation.</title>
        <authorList>
            <consortium name="The Broad Institute Genomics Platform"/>
            <consortium name="The Broad Institute Genome Sequencing Center for Infectious Disease"/>
            <person name="Wu L."/>
            <person name="Ma J."/>
        </authorList>
    </citation>
    <scope>NUCLEOTIDE SEQUENCE [LARGE SCALE GENOMIC DNA]</scope>
    <source>
        <strain evidence="2 3">JCM 6307</strain>
    </source>
</reference>
<dbReference type="Proteomes" id="UP001501358">
    <property type="component" value="Unassembled WGS sequence"/>
</dbReference>
<organism evidence="2 3">
    <name type="scientific">Streptomyces thermolineatus</name>
    <dbReference type="NCBI Taxonomy" id="44033"/>
    <lineage>
        <taxon>Bacteria</taxon>
        <taxon>Bacillati</taxon>
        <taxon>Actinomycetota</taxon>
        <taxon>Actinomycetes</taxon>
        <taxon>Kitasatosporales</taxon>
        <taxon>Streptomycetaceae</taxon>
        <taxon>Streptomyces</taxon>
    </lineage>
</organism>
<comment type="caution">
    <text evidence="2">The sequence shown here is derived from an EMBL/GenBank/DDBJ whole genome shotgun (WGS) entry which is preliminary data.</text>
</comment>
<proteinExistence type="predicted"/>
<protein>
    <recommendedName>
        <fullName evidence="4">DUF2325 domain-containing protein</fullName>
    </recommendedName>
</protein>
<dbReference type="NCBIfam" id="NF041061">
    <property type="entry name" value="DpdD"/>
    <property type="match status" value="1"/>
</dbReference>
<feature type="compositionally biased region" description="Low complexity" evidence="1">
    <location>
        <begin position="346"/>
        <end position="360"/>
    </location>
</feature>
<gene>
    <name evidence="2" type="ORF">GCM10010406_48180</name>
</gene>
<evidence type="ECO:0000313" key="2">
    <source>
        <dbReference type="EMBL" id="GAA2505925.1"/>
    </source>
</evidence>
<evidence type="ECO:0008006" key="4">
    <source>
        <dbReference type="Google" id="ProtNLM"/>
    </source>
</evidence>
<evidence type="ECO:0000256" key="1">
    <source>
        <dbReference type="SAM" id="MobiDB-lite"/>
    </source>
</evidence>
<name>A0ABN3MPJ5_9ACTN</name>
<dbReference type="EMBL" id="BAAATA010000039">
    <property type="protein sequence ID" value="GAA2505925.1"/>
    <property type="molecule type" value="Genomic_DNA"/>
</dbReference>
<accession>A0ABN3MPJ5</accession>
<sequence>MGAGVTSAEGTRTSQAASLEVFVDLFLDPRHNGAGKHPKWCAVFRDGAVQGRRAPLVLPRLWEATGDSAYYVIARQPHQAGLVRDLLVAFVGPSLVKVGYDVPVSLDDTDVIESAVAARYGPSSTFKLRAPRDKRSTLHAALRRMLTLVEGSPQRAWSAPKPLGRLLTDFEAALLGGAPQVAADLLDQIGRQGGLSVANLKHLQIKRLAVLGQASELLAMPGLREVLLQDPPRAVKEMVLNALYATCVEPALSEGSVEAACEVLAQARVPIALLAEEDPVRFGDEAATTLLIGLLAQGQEEELIGAIGALDAARRSSVIPVGLNRYRAPAVRTAPTTAESADDVNTAETASATSTDSDASEWYPASWDELLTAVAEADKAALRFCRDMETDGGTELPLAADAAADTALADLLSRMSDSDYENVWRYALSPFLQEVSRSGLSLPLTLAQVTASSIGQRRDPANLAVLDLLLELFLRTSPSAEDYADFLEHLTIRVQEWVASETASQALDFVDRLAAFATPDQQTRTQAALELLTPLHRHAQRLDQACLASARSLSGELQLDLVWPDWQQPDSSQETVPIPSAQVLVYGMDTGVLDRVQIWMAERYPQVKVALSADKVGSGRLREVARHADFSVLITQCATHAATNFISQHSQSVVYPKGAGSVSVVRAILEELQRRARSAPLGTGRGMRRRAG</sequence>
<feature type="region of interest" description="Disordered" evidence="1">
    <location>
        <begin position="332"/>
        <end position="360"/>
    </location>
</feature>